<dbReference type="HOGENOM" id="CLU_795852_0_0_1"/>
<feature type="repeat" description="ANK" evidence="1">
    <location>
        <begin position="227"/>
        <end position="259"/>
    </location>
</feature>
<reference evidence="4" key="2">
    <citation type="submission" date="2015-01" db="EMBL/GenBank/DDBJ databases">
        <title>Evolutionary Origins and Diversification of the Mycorrhizal Mutualists.</title>
        <authorList>
            <consortium name="DOE Joint Genome Institute"/>
            <consortium name="Mycorrhizal Genomics Consortium"/>
            <person name="Kohler A."/>
            <person name="Kuo A."/>
            <person name="Nagy L.G."/>
            <person name="Floudas D."/>
            <person name="Copeland A."/>
            <person name="Barry K.W."/>
            <person name="Cichocki N."/>
            <person name="Veneault-Fourrey C."/>
            <person name="LaButti K."/>
            <person name="Lindquist E.A."/>
            <person name="Lipzen A."/>
            <person name="Lundell T."/>
            <person name="Morin E."/>
            <person name="Murat C."/>
            <person name="Riley R."/>
            <person name="Ohm R."/>
            <person name="Sun H."/>
            <person name="Tunlid A."/>
            <person name="Henrissat B."/>
            <person name="Grigoriev I.V."/>
            <person name="Hibbett D.S."/>
            <person name="Martin F."/>
        </authorList>
    </citation>
    <scope>NUCLEOTIDE SEQUENCE [LARGE SCALE GENOMIC DNA]</scope>
    <source>
        <strain evidence="4">Zn</strain>
    </source>
</reference>
<dbReference type="InterPro" id="IPR002110">
    <property type="entry name" value="Ankyrin_rpt"/>
</dbReference>
<dbReference type="PROSITE" id="PS50088">
    <property type="entry name" value="ANK_REPEAT"/>
    <property type="match status" value="1"/>
</dbReference>
<dbReference type="InterPro" id="IPR036770">
    <property type="entry name" value="Ankyrin_rpt-contain_sf"/>
</dbReference>
<evidence type="ECO:0000256" key="2">
    <source>
        <dbReference type="SAM" id="MobiDB-lite"/>
    </source>
</evidence>
<dbReference type="AlphaFoldDB" id="A0A0C3DFE6"/>
<name>A0A0C3DFE6_OIDMZ</name>
<dbReference type="SUPFAM" id="SSF48403">
    <property type="entry name" value="Ankyrin repeat"/>
    <property type="match status" value="1"/>
</dbReference>
<keyword evidence="1" id="KW-0040">ANK repeat</keyword>
<organism evidence="3 4">
    <name type="scientific">Oidiodendron maius (strain Zn)</name>
    <dbReference type="NCBI Taxonomy" id="913774"/>
    <lineage>
        <taxon>Eukaryota</taxon>
        <taxon>Fungi</taxon>
        <taxon>Dikarya</taxon>
        <taxon>Ascomycota</taxon>
        <taxon>Pezizomycotina</taxon>
        <taxon>Leotiomycetes</taxon>
        <taxon>Leotiomycetes incertae sedis</taxon>
        <taxon>Myxotrichaceae</taxon>
        <taxon>Oidiodendron</taxon>
    </lineage>
</organism>
<dbReference type="SMART" id="SM00248">
    <property type="entry name" value="ANK"/>
    <property type="match status" value="2"/>
</dbReference>
<dbReference type="Proteomes" id="UP000054321">
    <property type="component" value="Unassembled WGS sequence"/>
</dbReference>
<dbReference type="Gene3D" id="1.25.40.20">
    <property type="entry name" value="Ankyrin repeat-containing domain"/>
    <property type="match status" value="1"/>
</dbReference>
<feature type="region of interest" description="Disordered" evidence="2">
    <location>
        <begin position="137"/>
        <end position="161"/>
    </location>
</feature>
<evidence type="ECO:0000313" key="4">
    <source>
        <dbReference type="Proteomes" id="UP000054321"/>
    </source>
</evidence>
<sequence>MEQGTQPTLSILPEAAISLGGTPENQTTANVSYNATRQLMDPQPEQDDSTNRYTFPSSHYTHGYALPIPLPPEERSSKTSNIRRQDSLTEGEIVFMYKHARLLEIAHIAFDMPDVEDVKGRNGLQCLAEASLSLGMDSDSVPSRSSYKRKRDQSSPDSSSTRLKLRYELVRNAIFAGVDINHYDKTGNTVLMSFVIFMHDGEDDQILSELLHHLINSGANLHWRNRHGETALHIAVRLGRKVATRVLLECRANVHARTPEGKGVLAIGEMNYFEARYNQSLYASIHACMALAIKYRATAAPTLVDEWRGVVDKYVAYECITWANGKSAKISTPILQNTTSRVMLLYKGV</sequence>
<dbReference type="Pfam" id="PF12796">
    <property type="entry name" value="Ank_2"/>
    <property type="match status" value="1"/>
</dbReference>
<evidence type="ECO:0000256" key="1">
    <source>
        <dbReference type="PROSITE-ProRule" id="PRU00023"/>
    </source>
</evidence>
<gene>
    <name evidence="3" type="ORF">OIDMADRAFT_19602</name>
</gene>
<reference evidence="3 4" key="1">
    <citation type="submission" date="2014-04" db="EMBL/GenBank/DDBJ databases">
        <authorList>
            <consortium name="DOE Joint Genome Institute"/>
            <person name="Kuo A."/>
            <person name="Martino E."/>
            <person name="Perotto S."/>
            <person name="Kohler A."/>
            <person name="Nagy L.G."/>
            <person name="Floudas D."/>
            <person name="Copeland A."/>
            <person name="Barry K.W."/>
            <person name="Cichocki N."/>
            <person name="Veneault-Fourrey C."/>
            <person name="LaButti K."/>
            <person name="Lindquist E.A."/>
            <person name="Lipzen A."/>
            <person name="Lundell T."/>
            <person name="Morin E."/>
            <person name="Murat C."/>
            <person name="Sun H."/>
            <person name="Tunlid A."/>
            <person name="Henrissat B."/>
            <person name="Grigoriev I.V."/>
            <person name="Hibbett D.S."/>
            <person name="Martin F."/>
            <person name="Nordberg H.P."/>
            <person name="Cantor M.N."/>
            <person name="Hua S.X."/>
        </authorList>
    </citation>
    <scope>NUCLEOTIDE SEQUENCE [LARGE SCALE GENOMIC DNA]</scope>
    <source>
        <strain evidence="3 4">Zn</strain>
    </source>
</reference>
<keyword evidence="4" id="KW-1185">Reference proteome</keyword>
<feature type="non-terminal residue" evidence="3">
    <location>
        <position position="349"/>
    </location>
</feature>
<accession>A0A0C3DFE6</accession>
<proteinExistence type="predicted"/>
<evidence type="ECO:0000313" key="3">
    <source>
        <dbReference type="EMBL" id="KIN00673.1"/>
    </source>
</evidence>
<dbReference type="STRING" id="913774.A0A0C3DFE6"/>
<dbReference type="OrthoDB" id="194358at2759"/>
<dbReference type="EMBL" id="KN832877">
    <property type="protein sequence ID" value="KIN00673.1"/>
    <property type="molecule type" value="Genomic_DNA"/>
</dbReference>
<protein>
    <submittedName>
        <fullName evidence="3">Uncharacterized protein</fullName>
    </submittedName>
</protein>
<dbReference type="PROSITE" id="PS50297">
    <property type="entry name" value="ANK_REP_REGION"/>
    <property type="match status" value="1"/>
</dbReference>
<dbReference type="InParanoid" id="A0A0C3DFE6"/>